<gene>
    <name evidence="1" type="ORF">MKW98_006034</name>
</gene>
<proteinExistence type="predicted"/>
<evidence type="ECO:0000313" key="1">
    <source>
        <dbReference type="EMBL" id="KAI3957706.1"/>
    </source>
</evidence>
<reference evidence="1" key="1">
    <citation type="submission" date="2022-04" db="EMBL/GenBank/DDBJ databases">
        <title>A functionally conserved STORR gene fusion in Papaver species that diverged 16.8 million years ago.</title>
        <authorList>
            <person name="Catania T."/>
        </authorList>
    </citation>
    <scope>NUCLEOTIDE SEQUENCE</scope>
    <source>
        <strain evidence="1">S-188037</strain>
    </source>
</reference>
<organism evidence="1 2">
    <name type="scientific">Papaver atlanticum</name>
    <dbReference type="NCBI Taxonomy" id="357466"/>
    <lineage>
        <taxon>Eukaryota</taxon>
        <taxon>Viridiplantae</taxon>
        <taxon>Streptophyta</taxon>
        <taxon>Embryophyta</taxon>
        <taxon>Tracheophyta</taxon>
        <taxon>Spermatophyta</taxon>
        <taxon>Magnoliopsida</taxon>
        <taxon>Ranunculales</taxon>
        <taxon>Papaveraceae</taxon>
        <taxon>Papaveroideae</taxon>
        <taxon>Papaver</taxon>
    </lineage>
</organism>
<dbReference type="Proteomes" id="UP001202328">
    <property type="component" value="Unassembled WGS sequence"/>
</dbReference>
<accession>A0AAD4XXC7</accession>
<keyword evidence="2" id="KW-1185">Reference proteome</keyword>
<evidence type="ECO:0000313" key="2">
    <source>
        <dbReference type="Proteomes" id="UP001202328"/>
    </source>
</evidence>
<protein>
    <submittedName>
        <fullName evidence="1">Uncharacterized protein</fullName>
    </submittedName>
</protein>
<dbReference type="AlphaFoldDB" id="A0AAD4XXC7"/>
<sequence length="71" mass="8626">MYVPRVAKWNHTKICTEFLKDIDLSGYEFHNEFKYEYTNHEKQILNRISRRIQEEEDAETSIEEGDKSELE</sequence>
<name>A0AAD4XXC7_9MAGN</name>
<comment type="caution">
    <text evidence="1">The sequence shown here is derived from an EMBL/GenBank/DDBJ whole genome shotgun (WGS) entry which is preliminary data.</text>
</comment>
<dbReference type="EMBL" id="JAJJMB010001261">
    <property type="protein sequence ID" value="KAI3957706.1"/>
    <property type="molecule type" value="Genomic_DNA"/>
</dbReference>